<gene>
    <name evidence="2" type="ORF">B0H15DRAFT_856652</name>
</gene>
<evidence type="ECO:0000313" key="3">
    <source>
        <dbReference type="Proteomes" id="UP001222325"/>
    </source>
</evidence>
<name>A0AAD6TV88_9AGAR</name>
<dbReference type="EMBL" id="JARJCN010000054">
    <property type="protein sequence ID" value="KAJ7080643.1"/>
    <property type="molecule type" value="Genomic_DNA"/>
</dbReference>
<evidence type="ECO:0000256" key="1">
    <source>
        <dbReference type="SAM" id="MobiDB-lite"/>
    </source>
</evidence>
<proteinExistence type="predicted"/>
<dbReference type="Proteomes" id="UP001222325">
    <property type="component" value="Unassembled WGS sequence"/>
</dbReference>
<keyword evidence="3" id="KW-1185">Reference proteome</keyword>
<organism evidence="2 3">
    <name type="scientific">Mycena belliarum</name>
    <dbReference type="NCBI Taxonomy" id="1033014"/>
    <lineage>
        <taxon>Eukaryota</taxon>
        <taxon>Fungi</taxon>
        <taxon>Dikarya</taxon>
        <taxon>Basidiomycota</taxon>
        <taxon>Agaricomycotina</taxon>
        <taxon>Agaricomycetes</taxon>
        <taxon>Agaricomycetidae</taxon>
        <taxon>Agaricales</taxon>
        <taxon>Marasmiineae</taxon>
        <taxon>Mycenaceae</taxon>
        <taxon>Mycena</taxon>
    </lineage>
</organism>
<accession>A0AAD6TV88</accession>
<reference evidence="2" key="1">
    <citation type="submission" date="2023-03" db="EMBL/GenBank/DDBJ databases">
        <title>Massive genome expansion in bonnet fungi (Mycena s.s.) driven by repeated elements and novel gene families across ecological guilds.</title>
        <authorList>
            <consortium name="Lawrence Berkeley National Laboratory"/>
            <person name="Harder C.B."/>
            <person name="Miyauchi S."/>
            <person name="Viragh M."/>
            <person name="Kuo A."/>
            <person name="Thoen E."/>
            <person name="Andreopoulos B."/>
            <person name="Lu D."/>
            <person name="Skrede I."/>
            <person name="Drula E."/>
            <person name="Henrissat B."/>
            <person name="Morin E."/>
            <person name="Kohler A."/>
            <person name="Barry K."/>
            <person name="LaButti K."/>
            <person name="Morin E."/>
            <person name="Salamov A."/>
            <person name="Lipzen A."/>
            <person name="Mereny Z."/>
            <person name="Hegedus B."/>
            <person name="Baldrian P."/>
            <person name="Stursova M."/>
            <person name="Weitz H."/>
            <person name="Taylor A."/>
            <person name="Grigoriev I.V."/>
            <person name="Nagy L.G."/>
            <person name="Martin F."/>
            <person name="Kauserud H."/>
        </authorList>
    </citation>
    <scope>NUCLEOTIDE SEQUENCE</scope>
    <source>
        <strain evidence="2">CBHHK173m</strain>
    </source>
</reference>
<protein>
    <submittedName>
        <fullName evidence="2">Uncharacterized protein</fullName>
    </submittedName>
</protein>
<comment type="caution">
    <text evidence="2">The sequence shown here is derived from an EMBL/GenBank/DDBJ whole genome shotgun (WGS) entry which is preliminary data.</text>
</comment>
<evidence type="ECO:0000313" key="2">
    <source>
        <dbReference type="EMBL" id="KAJ7080643.1"/>
    </source>
</evidence>
<feature type="region of interest" description="Disordered" evidence="1">
    <location>
        <begin position="54"/>
        <end position="93"/>
    </location>
</feature>
<dbReference type="AlphaFoldDB" id="A0AAD6TV88"/>
<sequence length="93" mass="10551">MRYTPRSPLFMHMSSSSSYLPQNNASFPALHMYPLDSFIPKRIALGAGQRVKIARPPNTKTQPGERNGFFDSLALSRQRVSTRRSGRGQQDFH</sequence>